<evidence type="ECO:0000256" key="1">
    <source>
        <dbReference type="ARBA" id="ARBA00022723"/>
    </source>
</evidence>
<feature type="binding site" evidence="7">
    <location>
        <position position="407"/>
    </location>
    <ligand>
        <name>substrate</name>
    </ligand>
</feature>
<dbReference type="STRING" id="1917485.BOO69_14470"/>
<feature type="binding site" evidence="4 6">
    <location>
        <position position="181"/>
    </location>
    <ligand>
        <name>NAD(+)</name>
        <dbReference type="ChEBI" id="CHEBI:57540"/>
    </ligand>
</feature>
<sequence length="435" mass="46591">MGRTYLKKATLTAKSDAPEVHETVRTILAEIEAGGDAKAMEYAAKFDRYEGNVLLTAEEIEAACALVPEKLKADIRFAHDNVKRFAEKQKSTVSDMEIEIVPGLVAGQRAIPVDAAGCYVPGGRYSHIASAIMTVTTAKVAGCRHITACSPPRPGVGVAPAIVYAAHIGGADQIMAMGGVQGVAAMTFGLFGLPRANILVGPGNQFVAEAKRILFGRVGIDMIAGPTDSLILADAQADPVVVATDLVSQAEHGYNSPVWLVTDDRALAEKVMELVPGLIDDLPEVNRDNAFAAWRDYAEVILCSNREEMAACSDAYAPEHLTVQAEDLDWWLERLTCYGSLFLGEETTVSYGDKATGTNHVLPTSGAASYTGGLSVHKYMKIVTWQRSTREGSRPVALATARISRLEGMEGHARAADVRLAKYFPGENFDLTPHG</sequence>
<dbReference type="GO" id="GO:0008270">
    <property type="term" value="F:zinc ion binding"/>
    <property type="evidence" value="ECO:0007669"/>
    <property type="project" value="UniProtKB-UniRule"/>
</dbReference>
<keyword evidence="2 4" id="KW-0862">Zinc</keyword>
<evidence type="ECO:0000256" key="4">
    <source>
        <dbReference type="HAMAP-Rule" id="MF_02228"/>
    </source>
</evidence>
<dbReference type="NCBIfam" id="TIGR00069">
    <property type="entry name" value="hisD"/>
    <property type="match status" value="1"/>
</dbReference>
<name>A0A1J0WJK8_9RHOB</name>
<comment type="catalytic activity">
    <reaction evidence="4">
        <text>(2R)-3-sulfopropanediol + 2 NAD(+) + H2O = (2R)-3-sulfolactate + 2 NADH + 3 H(+)</text>
        <dbReference type="Rhea" id="RHEA:28074"/>
        <dbReference type="ChEBI" id="CHEBI:15377"/>
        <dbReference type="ChEBI" id="CHEBI:15378"/>
        <dbReference type="ChEBI" id="CHEBI:57540"/>
        <dbReference type="ChEBI" id="CHEBI:57945"/>
        <dbReference type="ChEBI" id="CHEBI:58738"/>
        <dbReference type="ChEBI" id="CHEBI:60997"/>
        <dbReference type="EC" id="1.1.1.308"/>
    </reaction>
</comment>
<dbReference type="CDD" id="cd06572">
    <property type="entry name" value="Histidinol_dh"/>
    <property type="match status" value="1"/>
</dbReference>
<feature type="binding site" evidence="4 8">
    <location>
        <position position="412"/>
    </location>
    <ligand>
        <name>Zn(2+)</name>
        <dbReference type="ChEBI" id="CHEBI:29105"/>
    </ligand>
</feature>
<dbReference type="OrthoDB" id="9805269at2"/>
<feature type="binding site" evidence="4 6">
    <location>
        <position position="204"/>
    </location>
    <ligand>
        <name>NAD(+)</name>
        <dbReference type="ChEBI" id="CHEBI:57540"/>
    </ligand>
</feature>
<gene>
    <name evidence="4" type="primary">hpsN</name>
    <name evidence="9" type="ORF">BOO69_14470</name>
</gene>
<feature type="binding site" evidence="7">
    <location>
        <position position="412"/>
    </location>
    <ligand>
        <name>substrate</name>
    </ligand>
</feature>
<feature type="binding site" evidence="7">
    <location>
        <position position="227"/>
    </location>
    <ligand>
        <name>substrate</name>
    </ligand>
</feature>
<comment type="function">
    <text evidence="4">Catalyzes the NAD-dependent oxidation of (R)-2,3-dihydroxypropane-1-sulfonate to (R)-3-sulfolactate.</text>
</comment>
<keyword evidence="3 4" id="KW-0560">Oxidoreductase</keyword>
<dbReference type="HAMAP" id="MF_02228">
    <property type="entry name" value="Sulfopropanediol_dehydrog"/>
    <property type="match status" value="1"/>
</dbReference>
<dbReference type="Pfam" id="PF00815">
    <property type="entry name" value="Histidinol_dh"/>
    <property type="match status" value="1"/>
</dbReference>
<accession>A0A1J0WJK8</accession>
<dbReference type="GO" id="GO:0051287">
    <property type="term" value="F:NAD binding"/>
    <property type="evidence" value="ECO:0007669"/>
    <property type="project" value="InterPro"/>
</dbReference>
<dbReference type="KEGG" id="suam:BOO69_14470"/>
<dbReference type="RefSeq" id="WP_071972825.1">
    <property type="nucleotide sequence ID" value="NZ_CP018076.1"/>
</dbReference>
<evidence type="ECO:0000313" key="10">
    <source>
        <dbReference type="Proteomes" id="UP000181897"/>
    </source>
</evidence>
<dbReference type="SUPFAM" id="SSF53720">
    <property type="entry name" value="ALDH-like"/>
    <property type="match status" value="1"/>
</dbReference>
<evidence type="ECO:0000256" key="5">
    <source>
        <dbReference type="PIRSR" id="PIRSR000099-1"/>
    </source>
</evidence>
<dbReference type="PIRSF" id="PIRSF000099">
    <property type="entry name" value="Histidinol_dh"/>
    <property type="match status" value="1"/>
</dbReference>
<evidence type="ECO:0000256" key="8">
    <source>
        <dbReference type="PIRSR" id="PIRSR000099-4"/>
    </source>
</evidence>
<dbReference type="FunFam" id="3.40.50.1980:FF:000001">
    <property type="entry name" value="Histidinol dehydrogenase"/>
    <property type="match status" value="1"/>
</dbReference>
<feature type="binding site" evidence="4 8">
    <location>
        <position position="249"/>
    </location>
    <ligand>
        <name>Zn(2+)</name>
        <dbReference type="ChEBI" id="CHEBI:29105"/>
    </ligand>
</feature>
<dbReference type="Gene3D" id="1.20.5.1300">
    <property type="match status" value="1"/>
</dbReference>
<feature type="binding site" evidence="4 8">
    <location>
        <position position="353"/>
    </location>
    <ligand>
        <name>Zn(2+)</name>
        <dbReference type="ChEBI" id="CHEBI:29105"/>
    </ligand>
</feature>
<feature type="active site" description="Proton acceptor" evidence="4 5">
    <location>
        <position position="320"/>
    </location>
</feature>
<feature type="binding site" evidence="7">
    <location>
        <position position="249"/>
    </location>
    <ligand>
        <name>substrate</name>
    </ligand>
</feature>
<feature type="binding site" evidence="7">
    <location>
        <position position="353"/>
    </location>
    <ligand>
        <name>substrate</name>
    </ligand>
</feature>
<dbReference type="GO" id="GO:0005829">
    <property type="term" value="C:cytosol"/>
    <property type="evidence" value="ECO:0007669"/>
    <property type="project" value="TreeGrafter"/>
</dbReference>
<dbReference type="PANTHER" id="PTHR21256">
    <property type="entry name" value="HISTIDINOL DEHYDROGENASE HDH"/>
    <property type="match status" value="1"/>
</dbReference>
<evidence type="ECO:0000256" key="7">
    <source>
        <dbReference type="PIRSR" id="PIRSR000099-3"/>
    </source>
</evidence>
<dbReference type="InterPro" id="IPR012131">
    <property type="entry name" value="Hstdl_DH"/>
</dbReference>
<keyword evidence="1 4" id="KW-0479">Metal-binding</keyword>
<dbReference type="InterPro" id="IPR001692">
    <property type="entry name" value="Histidinol_DH_CS"/>
</dbReference>
<feature type="binding site" evidence="7">
    <location>
        <position position="320"/>
    </location>
    <ligand>
        <name>substrate</name>
    </ligand>
</feature>
<dbReference type="PROSITE" id="PS00611">
    <property type="entry name" value="HISOL_DEHYDROGENASE"/>
    <property type="match status" value="1"/>
</dbReference>
<dbReference type="EMBL" id="CP018076">
    <property type="protein sequence ID" value="APE44483.1"/>
    <property type="molecule type" value="Genomic_DNA"/>
</dbReference>
<proteinExistence type="inferred from homology"/>
<evidence type="ECO:0000256" key="6">
    <source>
        <dbReference type="PIRSR" id="PIRSR000099-2"/>
    </source>
</evidence>
<keyword evidence="4 6" id="KW-0520">NAD</keyword>
<dbReference type="Proteomes" id="UP000181897">
    <property type="component" value="Chromosome"/>
</dbReference>
<dbReference type="GO" id="GO:0004399">
    <property type="term" value="F:histidinol dehydrogenase activity"/>
    <property type="evidence" value="ECO:0007669"/>
    <property type="project" value="InterPro"/>
</dbReference>
<dbReference type="InterPro" id="IPR022695">
    <property type="entry name" value="Histidinol_DH_monofunct"/>
</dbReference>
<dbReference type="PANTHER" id="PTHR21256:SF14">
    <property type="entry name" value="HISTIDINOL DEHYDROGENASE"/>
    <property type="match status" value="1"/>
</dbReference>
<dbReference type="InterPro" id="IPR016161">
    <property type="entry name" value="Ald_DH/histidinol_DH"/>
</dbReference>
<comment type="similarity">
    <text evidence="4">Belongs to the histidinol dehydrogenase family. HpsN subfamily.</text>
</comment>
<comment type="cofactor">
    <cofactor evidence="4 8">
        <name>Zn(2+)</name>
        <dbReference type="ChEBI" id="CHEBI:29105"/>
    </cofactor>
    <text evidence="4 8">Binds 1 zinc ion per subunit.</text>
</comment>
<evidence type="ECO:0000256" key="2">
    <source>
        <dbReference type="ARBA" id="ARBA00022833"/>
    </source>
</evidence>
<evidence type="ECO:0000256" key="3">
    <source>
        <dbReference type="ARBA" id="ARBA00023002"/>
    </source>
</evidence>
<dbReference type="GO" id="GO:0000105">
    <property type="term" value="P:L-histidine biosynthetic process"/>
    <property type="evidence" value="ECO:0007669"/>
    <property type="project" value="InterPro"/>
</dbReference>
<protein>
    <recommendedName>
        <fullName evidence="4">Sulfopropanediol 3-dehydrogenase</fullName>
        <ecNumber evidence="4">1.1.1.308</ecNumber>
    </recommendedName>
    <alternativeName>
        <fullName evidence="4">2,3-dihydroxypropane-1-sulfonate 3-dehydrogenase (sulfolactate forming)</fullName>
        <shortName evidence="4">DHPS 3-dehydrogenase (sulfolactate forming)</shortName>
    </alternativeName>
</protein>
<keyword evidence="10" id="KW-1185">Reference proteome</keyword>
<feature type="binding site" evidence="4 6">
    <location>
        <position position="119"/>
    </location>
    <ligand>
        <name>NAD(+)</name>
        <dbReference type="ChEBI" id="CHEBI:57540"/>
    </ligand>
</feature>
<reference evidence="9 10" key="1">
    <citation type="submission" date="2016-11" db="EMBL/GenBank/DDBJ databases">
        <title>Complete genome sequence of Sulfitobacter sp. AM1-D1, a toxic bacteria associated with marine dinoflagellate Alexandrium minutum in East China Sea.</title>
        <authorList>
            <person name="Yang Q."/>
            <person name="Zhang X."/>
            <person name="Tian X."/>
        </authorList>
    </citation>
    <scope>NUCLEOTIDE SEQUENCE [LARGE SCALE GENOMIC DNA]</scope>
    <source>
        <strain evidence="9 10">AM1-D1</strain>
    </source>
</reference>
<evidence type="ECO:0000313" key="9">
    <source>
        <dbReference type="EMBL" id="APE44483.1"/>
    </source>
</evidence>
<dbReference type="PRINTS" id="PR00083">
    <property type="entry name" value="HOLDHDRGNASE"/>
</dbReference>
<dbReference type="AlphaFoldDB" id="A0A1J0WJK8"/>
<dbReference type="Gene3D" id="3.40.50.1980">
    <property type="entry name" value="Nitrogenase molybdenum iron protein domain"/>
    <property type="match status" value="2"/>
</dbReference>
<organism evidence="9 10">
    <name type="scientific">Sulfitobacter alexandrii</name>
    <dbReference type="NCBI Taxonomy" id="1917485"/>
    <lineage>
        <taxon>Bacteria</taxon>
        <taxon>Pseudomonadati</taxon>
        <taxon>Pseudomonadota</taxon>
        <taxon>Alphaproteobacteria</taxon>
        <taxon>Rhodobacterales</taxon>
        <taxon>Roseobacteraceae</taxon>
        <taxon>Sulfitobacter</taxon>
    </lineage>
</organism>
<dbReference type="InterPro" id="IPR043678">
    <property type="entry name" value="Sulfopropanediol_dehydrog_HpsN"/>
</dbReference>
<feature type="binding site" evidence="7">
    <location>
        <position position="252"/>
    </location>
    <ligand>
        <name>substrate</name>
    </ligand>
</feature>
<feature type="binding site" evidence="4 8">
    <location>
        <position position="252"/>
    </location>
    <ligand>
        <name>Zn(2+)</name>
        <dbReference type="ChEBI" id="CHEBI:29105"/>
    </ligand>
</feature>
<dbReference type="EC" id="1.1.1.308" evidence="4"/>
<feature type="active site" description="Proton acceptor" evidence="4 5">
    <location>
        <position position="319"/>
    </location>
</feature>